<gene>
    <name evidence="5" type="ORF">AAHA92_19083</name>
</gene>
<keyword evidence="3 4" id="KW-0964">Secreted</keyword>
<proteinExistence type="inferred from homology"/>
<evidence type="ECO:0000256" key="1">
    <source>
        <dbReference type="ARBA" id="ARBA00010746"/>
    </source>
</evidence>
<sequence length="73" mass="8058">MNINLVFMTGPYNGSTLCIAGSNPIERADRELPVVGGTGLFRMARGFSVSNTYSYDPVKDFGILEYTVHVSYF</sequence>
<dbReference type="GO" id="GO:0048046">
    <property type="term" value="C:apoplast"/>
    <property type="evidence" value="ECO:0007669"/>
    <property type="project" value="UniProtKB-SubCell"/>
</dbReference>
<dbReference type="Proteomes" id="UP001567538">
    <property type="component" value="Unassembled WGS sequence"/>
</dbReference>
<name>A0ABD1H7F7_SALDI</name>
<protein>
    <recommendedName>
        <fullName evidence="4">Dirigent protein</fullName>
    </recommendedName>
</protein>
<reference evidence="5 6" key="1">
    <citation type="submission" date="2024-06" db="EMBL/GenBank/DDBJ databases">
        <title>A chromosome level genome sequence of Diviner's sage (Salvia divinorum).</title>
        <authorList>
            <person name="Ford S.A."/>
            <person name="Ro D.-K."/>
            <person name="Ness R.W."/>
            <person name="Phillips M.A."/>
        </authorList>
    </citation>
    <scope>NUCLEOTIDE SEQUENCE [LARGE SCALE GENOMIC DNA]</scope>
    <source>
        <strain evidence="5">SAF-2024a</strain>
        <tissue evidence="5">Leaf</tissue>
    </source>
</reference>
<evidence type="ECO:0000313" key="5">
    <source>
        <dbReference type="EMBL" id="KAL1551213.1"/>
    </source>
</evidence>
<dbReference type="PANTHER" id="PTHR21495">
    <property type="entry name" value="NUCLEOPORIN-RELATED"/>
    <property type="match status" value="1"/>
</dbReference>
<dbReference type="Pfam" id="PF03018">
    <property type="entry name" value="Dirigent"/>
    <property type="match status" value="1"/>
</dbReference>
<dbReference type="EMBL" id="JBEAFC010000007">
    <property type="protein sequence ID" value="KAL1551213.1"/>
    <property type="molecule type" value="Genomic_DNA"/>
</dbReference>
<evidence type="ECO:0000256" key="4">
    <source>
        <dbReference type="RuleBase" id="RU363099"/>
    </source>
</evidence>
<dbReference type="GO" id="GO:0009699">
    <property type="term" value="P:phenylpropanoid biosynthetic process"/>
    <property type="evidence" value="ECO:0007669"/>
    <property type="project" value="UniProtKB-ARBA"/>
</dbReference>
<keyword evidence="6" id="KW-1185">Reference proteome</keyword>
<dbReference type="InterPro" id="IPR044859">
    <property type="entry name" value="Allene_oxi_cyc_Dirigent"/>
</dbReference>
<dbReference type="AlphaFoldDB" id="A0ABD1H7F7"/>
<comment type="subunit">
    <text evidence="2 4">Homodimer.</text>
</comment>
<accession>A0ABD1H7F7</accession>
<evidence type="ECO:0000256" key="3">
    <source>
        <dbReference type="ARBA" id="ARBA00022525"/>
    </source>
</evidence>
<dbReference type="Gene3D" id="2.40.480.10">
    <property type="entry name" value="Allene oxide cyclase-like"/>
    <property type="match status" value="1"/>
</dbReference>
<comment type="subcellular location">
    <subcellularLocation>
        <location evidence="4">Secreted</location>
        <location evidence="4">Extracellular space</location>
        <location evidence="4">Apoplast</location>
    </subcellularLocation>
</comment>
<dbReference type="InterPro" id="IPR004265">
    <property type="entry name" value="Dirigent"/>
</dbReference>
<evidence type="ECO:0000313" key="6">
    <source>
        <dbReference type="Proteomes" id="UP001567538"/>
    </source>
</evidence>
<comment type="similarity">
    <text evidence="1 4">Belongs to the plant dirigent protein family.</text>
</comment>
<keyword evidence="4" id="KW-0052">Apoplast</keyword>
<organism evidence="5 6">
    <name type="scientific">Salvia divinorum</name>
    <name type="common">Maria pastora</name>
    <name type="synonym">Diviner's sage</name>
    <dbReference type="NCBI Taxonomy" id="28513"/>
    <lineage>
        <taxon>Eukaryota</taxon>
        <taxon>Viridiplantae</taxon>
        <taxon>Streptophyta</taxon>
        <taxon>Embryophyta</taxon>
        <taxon>Tracheophyta</taxon>
        <taxon>Spermatophyta</taxon>
        <taxon>Magnoliopsida</taxon>
        <taxon>eudicotyledons</taxon>
        <taxon>Gunneridae</taxon>
        <taxon>Pentapetalae</taxon>
        <taxon>asterids</taxon>
        <taxon>lamiids</taxon>
        <taxon>Lamiales</taxon>
        <taxon>Lamiaceae</taxon>
        <taxon>Nepetoideae</taxon>
        <taxon>Mentheae</taxon>
        <taxon>Salviinae</taxon>
        <taxon>Salvia</taxon>
        <taxon>Salvia subgen. Calosphace</taxon>
    </lineage>
</organism>
<comment type="function">
    <text evidence="4">Dirigent proteins impart stereoselectivity on the phenoxy radical-coupling reaction, yielding optically active lignans from two molecules of coniferyl alcohol in the biosynthesis of lignans, flavonolignans, and alkaloids and thus plays a central role in plant secondary metabolism.</text>
</comment>
<evidence type="ECO:0000256" key="2">
    <source>
        <dbReference type="ARBA" id="ARBA00011738"/>
    </source>
</evidence>
<comment type="caution">
    <text evidence="5">The sequence shown here is derived from an EMBL/GenBank/DDBJ whole genome shotgun (WGS) entry which is preliminary data.</text>
</comment>